<keyword evidence="4" id="KW-1185">Reference proteome</keyword>
<dbReference type="InterPro" id="IPR007527">
    <property type="entry name" value="Znf_SWIM"/>
</dbReference>
<dbReference type="InterPro" id="IPR011604">
    <property type="entry name" value="PDDEXK-like_dom_sf"/>
</dbReference>
<dbReference type="PROSITE" id="PS50966">
    <property type="entry name" value="ZF_SWIM"/>
    <property type="match status" value="1"/>
</dbReference>
<dbReference type="AlphaFoldDB" id="A0A8W8JRP7"/>
<proteinExistence type="predicted"/>
<evidence type="ECO:0000313" key="3">
    <source>
        <dbReference type="EnsemblMetazoa" id="G20732.1:cds"/>
    </source>
</evidence>
<dbReference type="Gene3D" id="3.90.320.10">
    <property type="match status" value="1"/>
</dbReference>
<dbReference type="InterPro" id="IPR011335">
    <property type="entry name" value="Restrct_endonuc-II-like"/>
</dbReference>
<keyword evidence="1" id="KW-0862">Zinc</keyword>
<feature type="domain" description="SWIM-type" evidence="2">
    <location>
        <begin position="128"/>
        <end position="166"/>
    </location>
</feature>
<protein>
    <recommendedName>
        <fullName evidence="2">SWIM-type domain-containing protein</fullName>
    </recommendedName>
</protein>
<dbReference type="GO" id="GO:0008270">
    <property type="term" value="F:zinc ion binding"/>
    <property type="evidence" value="ECO:0007669"/>
    <property type="project" value="UniProtKB-KW"/>
</dbReference>
<evidence type="ECO:0000259" key="2">
    <source>
        <dbReference type="PROSITE" id="PS50966"/>
    </source>
</evidence>
<organism evidence="3 4">
    <name type="scientific">Magallana gigas</name>
    <name type="common">Pacific oyster</name>
    <name type="synonym">Crassostrea gigas</name>
    <dbReference type="NCBI Taxonomy" id="29159"/>
    <lineage>
        <taxon>Eukaryota</taxon>
        <taxon>Metazoa</taxon>
        <taxon>Spiralia</taxon>
        <taxon>Lophotrochozoa</taxon>
        <taxon>Mollusca</taxon>
        <taxon>Bivalvia</taxon>
        <taxon>Autobranchia</taxon>
        <taxon>Pteriomorphia</taxon>
        <taxon>Ostreida</taxon>
        <taxon>Ostreoidea</taxon>
        <taxon>Ostreidae</taxon>
        <taxon>Magallana</taxon>
    </lineage>
</organism>
<sequence length="540" mass="60872">MATRENSNDQKRKRKGALTDLPIKYQATTLDGIIPDIPGHENLPPLQLASYSAIPPNSLPKISFQQIYHHMILRRTVDGKEVNNYKGLDRAVKHFEAGDISQIVAAQIDDSVEYIRGFCLASIKKAKYKVYICIEDKQNVCFVYCECPIGLAQSCSHIGGLLFHLHHLHLHEVLKSDSATSKQCMWNVPRPIKMDPKPLKEWNFAKPKLQESGEIEHRTTDGRKLDFDPRHPTQRKFNICHSLEQLKLLKSIFPNTGMGHLWNIPDESPEFESEVEVESTEDPREKAMKALILSDENLPMTISINESLSSYIEEKTRGQRACNLWRDLHKGRITSSLFGAVLSSGTNPVSLVNQIVNGSNLDRYQTLPPPVQWGVDKEEEALKDYLTLQNAVTDLTTEASGLTIYPTHAFLGASSDGWVHDKSMPEGNQTGVLEIKCPYSISGKIITDKEVHELAGQAGFCLEITNEGPRLKRSHKYYAQIQGEIAIMGCSWGDFVVWTAASQSNCFVERINFDVEFCSAMLPKLVEFFVSHILPFYTKQ</sequence>
<evidence type="ECO:0000256" key="1">
    <source>
        <dbReference type="PROSITE-ProRule" id="PRU00325"/>
    </source>
</evidence>
<reference evidence="3" key="1">
    <citation type="submission" date="2022-08" db="UniProtKB">
        <authorList>
            <consortium name="EnsemblMetazoa"/>
        </authorList>
    </citation>
    <scope>IDENTIFICATION</scope>
    <source>
        <strain evidence="3">05x7-T-G4-1.051#20</strain>
    </source>
</reference>
<dbReference type="PANTHER" id="PTHR47526">
    <property type="entry name" value="ATP-DEPENDENT DNA HELICASE"/>
    <property type="match status" value="1"/>
</dbReference>
<keyword evidence="1" id="KW-0863">Zinc-finger</keyword>
<evidence type="ECO:0000313" key="4">
    <source>
        <dbReference type="Proteomes" id="UP000005408"/>
    </source>
</evidence>
<dbReference type="CDD" id="cd22343">
    <property type="entry name" value="PDDEXK_lambda_exonuclease-like"/>
    <property type="match status" value="1"/>
</dbReference>
<dbReference type="SUPFAM" id="SSF52980">
    <property type="entry name" value="Restriction endonuclease-like"/>
    <property type="match status" value="1"/>
</dbReference>
<dbReference type="GO" id="GO:0006281">
    <property type="term" value="P:DNA repair"/>
    <property type="evidence" value="ECO:0007669"/>
    <property type="project" value="UniProtKB-ARBA"/>
</dbReference>
<dbReference type="Pfam" id="PF09588">
    <property type="entry name" value="YqaJ"/>
    <property type="match status" value="1"/>
</dbReference>
<accession>A0A8W8JRP7</accession>
<dbReference type="PANTHER" id="PTHR47526:SF3">
    <property type="entry name" value="PHD-TYPE DOMAIN-CONTAINING PROTEIN"/>
    <property type="match status" value="1"/>
</dbReference>
<name>A0A8W8JRP7_MAGGI</name>
<dbReference type="Proteomes" id="UP000005408">
    <property type="component" value="Unassembled WGS sequence"/>
</dbReference>
<dbReference type="EnsemblMetazoa" id="G20732.1">
    <property type="protein sequence ID" value="G20732.1:cds"/>
    <property type="gene ID" value="G20732"/>
</dbReference>
<keyword evidence="1" id="KW-0479">Metal-binding</keyword>
<dbReference type="InterPro" id="IPR019080">
    <property type="entry name" value="YqaJ_viral_recombinase"/>
</dbReference>